<feature type="domain" description="C2H2-type" evidence="9">
    <location>
        <begin position="451"/>
        <end position="478"/>
    </location>
</feature>
<evidence type="ECO:0000256" key="8">
    <source>
        <dbReference type="SAM" id="MobiDB-lite"/>
    </source>
</evidence>
<reference evidence="11" key="1">
    <citation type="submission" date="2016-05" db="UniProtKB">
        <authorList>
            <consortium name="WormBaseParasite"/>
        </authorList>
    </citation>
    <scope>IDENTIFICATION</scope>
</reference>
<keyword evidence="6" id="KW-0539">Nucleus</keyword>
<keyword evidence="5" id="KW-0862">Zinc</keyword>
<evidence type="ECO:0000256" key="7">
    <source>
        <dbReference type="PROSITE-ProRule" id="PRU00042"/>
    </source>
</evidence>
<dbReference type="FunFam" id="3.30.160.60:FF:000446">
    <property type="entry name" value="Zinc finger protein"/>
    <property type="match status" value="1"/>
</dbReference>
<feature type="region of interest" description="Disordered" evidence="8">
    <location>
        <begin position="501"/>
        <end position="558"/>
    </location>
</feature>
<name>A0A0M3HX88_ASCLU</name>
<evidence type="ECO:0000256" key="4">
    <source>
        <dbReference type="ARBA" id="ARBA00022771"/>
    </source>
</evidence>
<keyword evidence="3" id="KW-0677">Repeat</keyword>
<dbReference type="AlphaFoldDB" id="A0A0M3HX88"/>
<dbReference type="PANTHER" id="PTHR24406">
    <property type="entry name" value="TRANSCRIPTIONAL REPRESSOR CTCFL-RELATED"/>
    <property type="match status" value="1"/>
</dbReference>
<keyword evidence="2" id="KW-0479">Metal-binding</keyword>
<dbReference type="SMART" id="SM00355">
    <property type="entry name" value="ZnF_C2H2"/>
    <property type="match status" value="7"/>
</dbReference>
<feature type="compositionally biased region" description="Basic and acidic residues" evidence="8">
    <location>
        <begin position="502"/>
        <end position="520"/>
    </location>
</feature>
<evidence type="ECO:0000259" key="9">
    <source>
        <dbReference type="PROSITE" id="PS50157"/>
    </source>
</evidence>
<proteinExistence type="predicted"/>
<comment type="subcellular location">
    <subcellularLocation>
        <location evidence="1">Nucleus</location>
    </subcellularLocation>
</comment>
<dbReference type="InterPro" id="IPR036236">
    <property type="entry name" value="Znf_C2H2_sf"/>
</dbReference>
<dbReference type="GO" id="GO:0000122">
    <property type="term" value="P:negative regulation of transcription by RNA polymerase II"/>
    <property type="evidence" value="ECO:0007669"/>
    <property type="project" value="UniProtKB-ARBA"/>
</dbReference>
<keyword evidence="4 7" id="KW-0863">Zinc-finger</keyword>
<dbReference type="PROSITE" id="PS50157">
    <property type="entry name" value="ZINC_FINGER_C2H2_2"/>
    <property type="match status" value="6"/>
</dbReference>
<evidence type="ECO:0000256" key="3">
    <source>
        <dbReference type="ARBA" id="ARBA00022737"/>
    </source>
</evidence>
<dbReference type="InterPro" id="IPR050888">
    <property type="entry name" value="ZnF_C2H2-type_TF"/>
</dbReference>
<dbReference type="GO" id="GO:0008270">
    <property type="term" value="F:zinc ion binding"/>
    <property type="evidence" value="ECO:0007669"/>
    <property type="project" value="UniProtKB-KW"/>
</dbReference>
<dbReference type="WBParaSite" id="ALUE_0000789501-mRNA-1">
    <property type="protein sequence ID" value="ALUE_0000789501-mRNA-1"/>
    <property type="gene ID" value="ALUE_0000789501"/>
</dbReference>
<feature type="domain" description="C2H2-type" evidence="9">
    <location>
        <begin position="247"/>
        <end position="275"/>
    </location>
</feature>
<protein>
    <submittedName>
        <fullName evidence="11">Zinc finger protein</fullName>
    </submittedName>
</protein>
<feature type="region of interest" description="Disordered" evidence="8">
    <location>
        <begin position="148"/>
        <end position="174"/>
    </location>
</feature>
<accession>A0A0M3HX88</accession>
<feature type="domain" description="C2H2-type" evidence="9">
    <location>
        <begin position="479"/>
        <end position="506"/>
    </location>
</feature>
<evidence type="ECO:0000256" key="2">
    <source>
        <dbReference type="ARBA" id="ARBA00022723"/>
    </source>
</evidence>
<dbReference type="Gene3D" id="3.30.160.60">
    <property type="entry name" value="Classic Zinc Finger"/>
    <property type="match status" value="4"/>
</dbReference>
<sequence>MEPHLSISFTLSSSALFQDIFVEFEKNMTDIEEITKLVSEMLNTVDSNMTVMRNEDEDFLATSRVYSDLLPLATPLVGPSAGQDGLWPSTTRTQRYMLGAETVVGADGKRGRRQSTDDVTARKGEHRRWRQLIDGFAQYAEWEAKVREREKAEDMPDVDGGSEGGTTLSQTTEDPEADYFFRTDLYDFPYKEFLAKISSESNEEELKKADEKFEFVQRQFEDRKKRLEEEKKRNATTNLPKKKYEMFVCFVCGRAFDEELAMREHINEDHFDRQDYEYKCKHCYRRFKMKQHWKRHQRTHDPNSKFQCDRCSASYSLMSSLTVHRSRVHKIGEDGQPLTSNEYECERCGELFGTSVELSRHRQYCLKTEHIKKQRLEKKLKEQASSVADANVDTVNAMAFRPKVDTSCPLCKDNFASYQSMIRHVGRKHPTEDISNIQKKFVACSTPYYPFACIECNKRFATKASLSLHKKRHTNDCPFECEQCGRRYPIASELRKHLITHARKEGGKRSKRQLRDKSTSDDEGEQEEEQGGRGSDGKGSSTKKPKIEYEDLSTFDVL</sequence>
<evidence type="ECO:0000313" key="11">
    <source>
        <dbReference type="WBParaSite" id="ALUE_0000789501-mRNA-1"/>
    </source>
</evidence>
<feature type="domain" description="C2H2-type" evidence="9">
    <location>
        <begin position="306"/>
        <end position="329"/>
    </location>
</feature>
<evidence type="ECO:0000313" key="10">
    <source>
        <dbReference type="Proteomes" id="UP000036681"/>
    </source>
</evidence>
<dbReference type="Proteomes" id="UP000036681">
    <property type="component" value="Unplaced"/>
</dbReference>
<keyword evidence="10" id="KW-1185">Reference proteome</keyword>
<evidence type="ECO:0000256" key="6">
    <source>
        <dbReference type="ARBA" id="ARBA00023242"/>
    </source>
</evidence>
<dbReference type="GO" id="GO:0005634">
    <property type="term" value="C:nucleus"/>
    <property type="evidence" value="ECO:0007669"/>
    <property type="project" value="UniProtKB-SubCell"/>
</dbReference>
<dbReference type="PROSITE" id="PS00028">
    <property type="entry name" value="ZINC_FINGER_C2H2_1"/>
    <property type="match status" value="6"/>
</dbReference>
<feature type="domain" description="C2H2-type" evidence="9">
    <location>
        <begin position="343"/>
        <end position="375"/>
    </location>
</feature>
<dbReference type="Pfam" id="PF13912">
    <property type="entry name" value="zf-C2H2_6"/>
    <property type="match status" value="2"/>
</dbReference>
<organism evidence="10 11">
    <name type="scientific">Ascaris lumbricoides</name>
    <name type="common">Giant roundworm</name>
    <dbReference type="NCBI Taxonomy" id="6252"/>
    <lineage>
        <taxon>Eukaryota</taxon>
        <taxon>Metazoa</taxon>
        <taxon>Ecdysozoa</taxon>
        <taxon>Nematoda</taxon>
        <taxon>Chromadorea</taxon>
        <taxon>Rhabditida</taxon>
        <taxon>Spirurina</taxon>
        <taxon>Ascaridomorpha</taxon>
        <taxon>Ascaridoidea</taxon>
        <taxon>Ascarididae</taxon>
        <taxon>Ascaris</taxon>
    </lineage>
</organism>
<evidence type="ECO:0000256" key="5">
    <source>
        <dbReference type="ARBA" id="ARBA00022833"/>
    </source>
</evidence>
<evidence type="ECO:0000256" key="1">
    <source>
        <dbReference type="ARBA" id="ARBA00004123"/>
    </source>
</evidence>
<dbReference type="SUPFAM" id="SSF57667">
    <property type="entry name" value="beta-beta-alpha zinc fingers"/>
    <property type="match status" value="2"/>
</dbReference>
<feature type="domain" description="C2H2-type" evidence="9">
    <location>
        <begin position="278"/>
        <end position="305"/>
    </location>
</feature>
<dbReference type="Pfam" id="PF00096">
    <property type="entry name" value="zf-C2H2"/>
    <property type="match status" value="1"/>
</dbReference>
<dbReference type="InterPro" id="IPR013087">
    <property type="entry name" value="Znf_C2H2_type"/>
</dbReference>